<accession>A0A061IYM7</accession>
<dbReference type="VEuPathDB" id="TriTrypDB:TRSC58_05137"/>
<proteinExistence type="predicted"/>
<sequence>MKRRTCAAPPPRTAPVWEGDDSPYGVSEKWRDAMLLVELSKRCLTSSAASTGGETALPIHMPDASPAPKVGAKSTAEEEAVSYLLRHCRFPVECWWMSLTLLERWRQLHATRLQLASRKKKTGFFPADLSTASCAHLMRNLSCSGAAWVDVIRLYEMATRDIATPKVMHRQQETADREGGGRRLASRGSLRWMRHTALVSLLRAGQWKESLHFYRHMLYQRESPSHVVTGHLVQRLGEVGCWEAVVRIFEIHLKLIDAAGVSAAAGPSKNELESPAKRVLAPPRASTPTSEWGTMFSMSLDVVSRVCERPFIAMQMFNAVCNKNVDGSLFRWDGNFLSAVQSFPLERDRAGMLRRAKLAGQLDHFKLVRGLVHHNKWLEAMTVFAEGLATQQLHRRDIGRCRLSILHASSGDNVQAVLRRLQSLVGRPEASLRVNDAEVECVLSKVPSKQLSSNCVPPASPMAHWCFCLQLLSANYASLATNKGRNEMPVDEGRQPTKHMLSLLLRNSMPWQVVLRICERSRMLDARATQDDAVGACSTSSDALMANRVAHILHRHGQQQRMREFLASALRARPLSPSSELLEFVPLEFFLPNAGTPVRNVLLVEDKVFYHFIETTMDWERALRLLHIVEDQRAAMAAGEVTPLRRIPASVHCGVLKMLRRCCGSHSEQWLLSLRYFQHTVSGVHLPDCNAPPHPPSQQHGSAEENTTLYCVLYETLLNLLDEPAGAYGVRAQLCCSLVERVMTRCGRRIPTHMLLPNQMDRLLPRLSVGDLRVPNVEDRTRVSMKLVRCALTGLKKSAGPEEDQCCHLAPPEAVMFHELQKLVCRVAEYRHHLGQLHEKRCLQSGGASREVAPPTEKRPQLQPFQMGLLWQTSLELLGHQCRACGTDTMKPGTLKLVYRLCATSGGQWEAALRATLHLLQHQRPAEAAVVGEHCSMYLSLFGWDKALEVWCRHFPQETLRAVSGHAKGLEHCMQAMESAEE</sequence>
<evidence type="ECO:0000313" key="3">
    <source>
        <dbReference type="Proteomes" id="UP000031737"/>
    </source>
</evidence>
<feature type="region of interest" description="Disordered" evidence="1">
    <location>
        <begin position="1"/>
        <end position="20"/>
    </location>
</feature>
<comment type="caution">
    <text evidence="2">The sequence shown here is derived from an EMBL/GenBank/DDBJ whole genome shotgun (WGS) entry which is preliminary data.</text>
</comment>
<dbReference type="OrthoDB" id="273222at2759"/>
<keyword evidence="3" id="KW-1185">Reference proteome</keyword>
<dbReference type="EMBL" id="AUPL01005137">
    <property type="protein sequence ID" value="ESL07180.1"/>
    <property type="molecule type" value="Genomic_DNA"/>
</dbReference>
<protein>
    <submittedName>
        <fullName evidence="2">Uncharacterized protein</fullName>
    </submittedName>
</protein>
<dbReference type="AlphaFoldDB" id="A0A061IYM7"/>
<evidence type="ECO:0000313" key="2">
    <source>
        <dbReference type="EMBL" id="ESL07180.1"/>
    </source>
</evidence>
<reference evidence="2 3" key="1">
    <citation type="submission" date="2013-07" db="EMBL/GenBank/DDBJ databases">
        <authorList>
            <person name="Stoco P.H."/>
            <person name="Wagner G."/>
            <person name="Gerber A."/>
            <person name="Zaha A."/>
            <person name="Thompson C."/>
            <person name="Bartholomeu D.C."/>
            <person name="Luckemeyer D.D."/>
            <person name="Bahia D."/>
            <person name="Loreto E."/>
            <person name="Prestes E.B."/>
            <person name="Lima F.M."/>
            <person name="Rodrigues-Luiz G."/>
            <person name="Vallejo G.A."/>
            <person name="Filho J.F."/>
            <person name="Monteiro K.M."/>
            <person name="Tyler K.M."/>
            <person name="de Almeida L.G."/>
            <person name="Ortiz M.F."/>
            <person name="Siervo M.A."/>
            <person name="de Moraes M.H."/>
            <person name="Cunha O.L."/>
            <person name="Mendonca-Neto R."/>
            <person name="Silva R."/>
            <person name="Teixeira S.M."/>
            <person name="Murta S.M."/>
            <person name="Sincero T.C."/>
            <person name="Mendes T.A."/>
            <person name="Urmenyi T.P."/>
            <person name="Silva V.G."/>
            <person name="da Rocha W.D."/>
            <person name="Andersson B."/>
            <person name="Romanha A.J."/>
            <person name="Steindel M."/>
            <person name="de Vasconcelos A.T."/>
            <person name="Grisard E.C."/>
        </authorList>
    </citation>
    <scope>NUCLEOTIDE SEQUENCE [LARGE SCALE GENOMIC DNA]</scope>
    <source>
        <strain evidence="2 3">SC58</strain>
    </source>
</reference>
<name>A0A061IYM7_TRYRA</name>
<organism evidence="2 3">
    <name type="scientific">Trypanosoma rangeli SC58</name>
    <dbReference type="NCBI Taxonomy" id="429131"/>
    <lineage>
        <taxon>Eukaryota</taxon>
        <taxon>Discoba</taxon>
        <taxon>Euglenozoa</taxon>
        <taxon>Kinetoplastea</taxon>
        <taxon>Metakinetoplastina</taxon>
        <taxon>Trypanosomatida</taxon>
        <taxon>Trypanosomatidae</taxon>
        <taxon>Trypanosoma</taxon>
        <taxon>Herpetosoma</taxon>
    </lineage>
</organism>
<dbReference type="Proteomes" id="UP000031737">
    <property type="component" value="Unassembled WGS sequence"/>
</dbReference>
<gene>
    <name evidence="2" type="ORF">TRSC58_05137</name>
</gene>
<evidence type="ECO:0000256" key="1">
    <source>
        <dbReference type="SAM" id="MobiDB-lite"/>
    </source>
</evidence>